<evidence type="ECO:0000313" key="10">
    <source>
        <dbReference type="Proteomes" id="UP000786811"/>
    </source>
</evidence>
<feature type="transmembrane region" description="Helical" evidence="8">
    <location>
        <begin position="165"/>
        <end position="187"/>
    </location>
</feature>
<sequence>MFERIFRPSNLTESLLPILLCNWIFGNQLIQYPNRNFIFLQKFPYFIFIICVYTVSWSFSLVYFLSETIVTYQENLYWIVTGVSLLIFCINIILGLLFKKKSLMIYDRSLKVDKKLEDLGVAVNCQKTFSYSFIVTIIFIITALLLNLMSVLWSVSSDDAVADTFAIFALNHPIHMNYLFSLTYCVLIRHMCLRFRKINKALGKFITLQSNDSILIENNESITENRIVLSQTSTRLNHNLRILKNIHLELTSLCEKITHIFGVQLIMTIVSSFVLITSLSYDLYLTARNPKVINSDKIYESFILSSWMIVNVINFQFINYIAAKTVHEWSQTGRIIHNLKSKSEDTDLCLTIQKFSLQMLQNPLKFSPCGFIDLGFPFMRDFFGTITTYLIILIQMAPN</sequence>
<evidence type="ECO:0000256" key="3">
    <source>
        <dbReference type="ARBA" id="ARBA00022692"/>
    </source>
</evidence>
<feature type="transmembrane region" description="Helical" evidence="8">
    <location>
        <begin position="76"/>
        <end position="98"/>
    </location>
</feature>
<dbReference type="GO" id="GO:0050909">
    <property type="term" value="P:sensory perception of taste"/>
    <property type="evidence" value="ECO:0007669"/>
    <property type="project" value="InterPro"/>
</dbReference>
<dbReference type="Proteomes" id="UP000786811">
    <property type="component" value="Unassembled WGS sequence"/>
</dbReference>
<evidence type="ECO:0000256" key="6">
    <source>
        <dbReference type="ARBA" id="ARBA00023170"/>
    </source>
</evidence>
<comment type="caution">
    <text evidence="8">Lacks conserved residue(s) required for the propagation of feature annotation.</text>
</comment>
<dbReference type="AlphaFoldDB" id="A0A8J2HN24"/>
<name>A0A8J2HN24_COTCN</name>
<keyword evidence="2 8" id="KW-1003">Cell membrane</keyword>
<evidence type="ECO:0000256" key="4">
    <source>
        <dbReference type="ARBA" id="ARBA00022989"/>
    </source>
</evidence>
<keyword evidence="6 8" id="KW-0675">Receptor</keyword>
<accession>A0A8J2HN24</accession>
<dbReference type="Pfam" id="PF08395">
    <property type="entry name" value="7tm_7"/>
    <property type="match status" value="1"/>
</dbReference>
<feature type="transmembrane region" description="Helical" evidence="8">
    <location>
        <begin position="133"/>
        <end position="153"/>
    </location>
</feature>
<dbReference type="InterPro" id="IPR013604">
    <property type="entry name" value="7TM_chemorcpt"/>
</dbReference>
<dbReference type="GO" id="GO:0030425">
    <property type="term" value="C:dendrite"/>
    <property type="evidence" value="ECO:0007669"/>
    <property type="project" value="TreeGrafter"/>
</dbReference>
<dbReference type="GO" id="GO:0043025">
    <property type="term" value="C:neuronal cell body"/>
    <property type="evidence" value="ECO:0007669"/>
    <property type="project" value="TreeGrafter"/>
</dbReference>
<organism evidence="9 10">
    <name type="scientific">Cotesia congregata</name>
    <name type="common">Parasitoid wasp</name>
    <name type="synonym">Apanteles congregatus</name>
    <dbReference type="NCBI Taxonomy" id="51543"/>
    <lineage>
        <taxon>Eukaryota</taxon>
        <taxon>Metazoa</taxon>
        <taxon>Ecdysozoa</taxon>
        <taxon>Arthropoda</taxon>
        <taxon>Hexapoda</taxon>
        <taxon>Insecta</taxon>
        <taxon>Pterygota</taxon>
        <taxon>Neoptera</taxon>
        <taxon>Endopterygota</taxon>
        <taxon>Hymenoptera</taxon>
        <taxon>Apocrita</taxon>
        <taxon>Ichneumonoidea</taxon>
        <taxon>Braconidae</taxon>
        <taxon>Microgastrinae</taxon>
        <taxon>Cotesia</taxon>
    </lineage>
</organism>
<keyword evidence="10" id="KW-1185">Reference proteome</keyword>
<dbReference type="EMBL" id="CAJNRD030001123">
    <property type="protein sequence ID" value="CAG5101816.1"/>
    <property type="molecule type" value="Genomic_DNA"/>
</dbReference>
<proteinExistence type="inferred from homology"/>
<evidence type="ECO:0000256" key="8">
    <source>
        <dbReference type="RuleBase" id="RU363108"/>
    </source>
</evidence>
<evidence type="ECO:0000256" key="2">
    <source>
        <dbReference type="ARBA" id="ARBA00022475"/>
    </source>
</evidence>
<comment type="caution">
    <text evidence="9">The sequence shown here is derived from an EMBL/GenBank/DDBJ whole genome shotgun (WGS) entry which is preliminary data.</text>
</comment>
<feature type="transmembrane region" description="Helical" evidence="8">
    <location>
        <begin position="43"/>
        <end position="64"/>
    </location>
</feature>
<dbReference type="GO" id="GO:0005886">
    <property type="term" value="C:plasma membrane"/>
    <property type="evidence" value="ECO:0007669"/>
    <property type="project" value="UniProtKB-SubCell"/>
</dbReference>
<dbReference type="OrthoDB" id="6366728at2759"/>
<reference evidence="9" key="1">
    <citation type="submission" date="2021-04" db="EMBL/GenBank/DDBJ databases">
        <authorList>
            <person name="Chebbi M.A.C M."/>
        </authorList>
    </citation>
    <scope>NUCLEOTIDE SEQUENCE</scope>
</reference>
<comment type="subcellular location">
    <subcellularLocation>
        <location evidence="1 8">Cell membrane</location>
        <topology evidence="1 8">Multi-pass membrane protein</topology>
    </subcellularLocation>
</comment>
<keyword evidence="3 8" id="KW-0812">Transmembrane</keyword>
<feature type="transmembrane region" description="Helical" evidence="8">
    <location>
        <begin position="260"/>
        <end position="281"/>
    </location>
</feature>
<evidence type="ECO:0000256" key="1">
    <source>
        <dbReference type="ARBA" id="ARBA00004651"/>
    </source>
</evidence>
<keyword evidence="5 8" id="KW-0472">Membrane</keyword>
<evidence type="ECO:0000256" key="5">
    <source>
        <dbReference type="ARBA" id="ARBA00023136"/>
    </source>
</evidence>
<keyword evidence="7 8" id="KW-0807">Transducer</keyword>
<dbReference type="GO" id="GO:0008049">
    <property type="term" value="P:male courtship behavior"/>
    <property type="evidence" value="ECO:0007669"/>
    <property type="project" value="TreeGrafter"/>
</dbReference>
<protein>
    <recommendedName>
        <fullName evidence="8">Gustatory receptor</fullName>
    </recommendedName>
</protein>
<feature type="non-terminal residue" evidence="9">
    <location>
        <position position="399"/>
    </location>
</feature>
<comment type="similarity">
    <text evidence="8">Belongs to the insect chemoreceptor superfamily. Gustatory receptor (GR) family.</text>
</comment>
<dbReference type="GO" id="GO:0030424">
    <property type="term" value="C:axon"/>
    <property type="evidence" value="ECO:0007669"/>
    <property type="project" value="TreeGrafter"/>
</dbReference>
<evidence type="ECO:0000256" key="7">
    <source>
        <dbReference type="ARBA" id="ARBA00023224"/>
    </source>
</evidence>
<evidence type="ECO:0000313" key="9">
    <source>
        <dbReference type="EMBL" id="CAG5101816.1"/>
    </source>
</evidence>
<dbReference type="GO" id="GO:0007635">
    <property type="term" value="P:chemosensory behavior"/>
    <property type="evidence" value="ECO:0007669"/>
    <property type="project" value="TreeGrafter"/>
</dbReference>
<comment type="function">
    <text evidence="8">Gustatory receptor which mediates acceptance or avoidance behavior, depending on its substrates.</text>
</comment>
<feature type="transmembrane region" description="Helical" evidence="8">
    <location>
        <begin position="301"/>
        <end position="322"/>
    </location>
</feature>
<dbReference type="PANTHER" id="PTHR21143">
    <property type="entry name" value="INVERTEBRATE GUSTATORY RECEPTOR"/>
    <property type="match status" value="1"/>
</dbReference>
<dbReference type="PANTHER" id="PTHR21143:SF134">
    <property type="entry name" value="GUSTATORY RECEPTOR"/>
    <property type="match status" value="1"/>
</dbReference>
<dbReference type="GO" id="GO:0007165">
    <property type="term" value="P:signal transduction"/>
    <property type="evidence" value="ECO:0007669"/>
    <property type="project" value="UniProtKB-KW"/>
</dbReference>
<gene>
    <name evidence="9" type="ORF">HICCMSTLAB_LOCUS10704</name>
</gene>
<keyword evidence="4 8" id="KW-1133">Transmembrane helix</keyword>